<accession>A0A8D8GYI5</accession>
<name>A0A8D8GYI5_CULPI</name>
<dbReference type="EMBL" id="HBUE01296147">
    <property type="protein sequence ID" value="CAG6576509.1"/>
    <property type="molecule type" value="Transcribed_RNA"/>
</dbReference>
<evidence type="ECO:0000313" key="1">
    <source>
        <dbReference type="EMBL" id="CAG6524821.1"/>
    </source>
</evidence>
<dbReference type="AlphaFoldDB" id="A0A8D8GYI5"/>
<protein>
    <submittedName>
        <fullName evidence="1">(northern house mosquito) hypothetical protein</fullName>
    </submittedName>
</protein>
<dbReference type="EMBL" id="HBUE01190267">
    <property type="protein sequence ID" value="CAG6524821.1"/>
    <property type="molecule type" value="Transcribed_RNA"/>
</dbReference>
<organism evidence="1">
    <name type="scientific">Culex pipiens</name>
    <name type="common">House mosquito</name>
    <dbReference type="NCBI Taxonomy" id="7175"/>
    <lineage>
        <taxon>Eukaryota</taxon>
        <taxon>Metazoa</taxon>
        <taxon>Ecdysozoa</taxon>
        <taxon>Arthropoda</taxon>
        <taxon>Hexapoda</taxon>
        <taxon>Insecta</taxon>
        <taxon>Pterygota</taxon>
        <taxon>Neoptera</taxon>
        <taxon>Endopterygota</taxon>
        <taxon>Diptera</taxon>
        <taxon>Nematocera</taxon>
        <taxon>Culicoidea</taxon>
        <taxon>Culicidae</taxon>
        <taxon>Culicinae</taxon>
        <taxon>Culicini</taxon>
        <taxon>Culex</taxon>
        <taxon>Culex</taxon>
    </lineage>
</organism>
<proteinExistence type="predicted"/>
<sequence length="175" mass="19207">MFRPDATVCEGVLEVTVCTAGTNFNRPDLLGRYLSGLSMFVCGDRDVLPVGYRGSALADHLDVANSAVSAAGNPQHRSDLYGLHERTSHYVHRGNRSGAGHRVLQLAQTGRTQSDCADWMQPTAVALWVDHCNDVYVDVDLEHGRRGHDVPHRAGRAAGTGIARTLPDVRKYRFR</sequence>
<reference evidence="1" key="1">
    <citation type="submission" date="2021-05" db="EMBL/GenBank/DDBJ databases">
        <authorList>
            <person name="Alioto T."/>
            <person name="Alioto T."/>
            <person name="Gomez Garrido J."/>
        </authorList>
    </citation>
    <scope>NUCLEOTIDE SEQUENCE</scope>
</reference>